<keyword evidence="1" id="KW-0472">Membrane</keyword>
<sequence length="56" mass="6614">MKKQKVLIKTIFFYCGLIFNHLNLLYFIYFGIKEKASSREIELAKEVVPSLTVKLF</sequence>
<protein>
    <submittedName>
        <fullName evidence="2">Uncharacterized protein</fullName>
    </submittedName>
</protein>
<dbReference type="AlphaFoldDB" id="A0A077NGC1"/>
<evidence type="ECO:0000256" key="1">
    <source>
        <dbReference type="SAM" id="Phobius"/>
    </source>
</evidence>
<comment type="caution">
    <text evidence="2">The sequence shown here is derived from an EMBL/GenBank/DDBJ whole genome shotgun (WGS) entry which is preliminary data.</text>
</comment>
<dbReference type="EMBL" id="CBSW010000190">
    <property type="protein sequence ID" value="CDG97537.1"/>
    <property type="molecule type" value="Genomic_DNA"/>
</dbReference>
<feature type="transmembrane region" description="Helical" evidence="1">
    <location>
        <begin position="12"/>
        <end position="32"/>
    </location>
</feature>
<dbReference type="HOGENOM" id="CLU_3013297_0_0_6"/>
<proteinExistence type="predicted"/>
<keyword evidence="1" id="KW-1133">Transmembrane helix</keyword>
<keyword evidence="1" id="KW-0812">Transmembrane</keyword>
<reference evidence="2" key="1">
    <citation type="submission" date="2013-07" db="EMBL/GenBank/DDBJ databases">
        <title>Sub-species coevolution in mutualistic symbiosis.</title>
        <authorList>
            <person name="Murfin K."/>
            <person name="Klassen J."/>
            <person name="Lee M."/>
            <person name="Forst S."/>
            <person name="Stock P."/>
            <person name="Goodrich-Blair H."/>
        </authorList>
    </citation>
    <scope>NUCLEOTIDE SEQUENCE [LARGE SCALE GENOMIC DNA]</scope>
    <source>
        <strain evidence="2">Puntauvense</strain>
    </source>
</reference>
<evidence type="ECO:0000313" key="2">
    <source>
        <dbReference type="EMBL" id="CDG97537.1"/>
    </source>
</evidence>
<dbReference type="Proteomes" id="UP000028511">
    <property type="component" value="Unassembled WGS sequence"/>
</dbReference>
<accession>A0A077NGC1</accession>
<gene>
    <name evidence="2" type="ORF">XBP1_270077</name>
</gene>
<name>A0A077NGC1_XENBV</name>
<organism evidence="2">
    <name type="scientific">Xenorhabdus bovienii str. puntauvense</name>
    <dbReference type="NCBI Taxonomy" id="1398201"/>
    <lineage>
        <taxon>Bacteria</taxon>
        <taxon>Pseudomonadati</taxon>
        <taxon>Pseudomonadota</taxon>
        <taxon>Gammaproteobacteria</taxon>
        <taxon>Enterobacterales</taxon>
        <taxon>Morganellaceae</taxon>
        <taxon>Xenorhabdus</taxon>
    </lineage>
</organism>